<name>A0ABP5WJM7_9ACTN</name>
<gene>
    <name evidence="2" type="ORF">GCM10010421_15940</name>
</gene>
<dbReference type="EMBL" id="BAAATK010000007">
    <property type="protein sequence ID" value="GAA2428866.1"/>
    <property type="molecule type" value="Genomic_DNA"/>
</dbReference>
<evidence type="ECO:0008006" key="4">
    <source>
        <dbReference type="Google" id="ProtNLM"/>
    </source>
</evidence>
<feature type="region of interest" description="Disordered" evidence="1">
    <location>
        <begin position="1"/>
        <end position="64"/>
    </location>
</feature>
<evidence type="ECO:0000256" key="1">
    <source>
        <dbReference type="SAM" id="MobiDB-lite"/>
    </source>
</evidence>
<accession>A0ABP5WJM7</accession>
<comment type="caution">
    <text evidence="2">The sequence shown here is derived from an EMBL/GenBank/DDBJ whole genome shotgun (WGS) entry which is preliminary data.</text>
</comment>
<reference evidence="3" key="1">
    <citation type="journal article" date="2019" name="Int. J. Syst. Evol. Microbiol.">
        <title>The Global Catalogue of Microorganisms (GCM) 10K type strain sequencing project: providing services to taxonomists for standard genome sequencing and annotation.</title>
        <authorList>
            <consortium name="The Broad Institute Genomics Platform"/>
            <consortium name="The Broad Institute Genome Sequencing Center for Infectious Disease"/>
            <person name="Wu L."/>
            <person name="Ma J."/>
        </authorList>
    </citation>
    <scope>NUCLEOTIDE SEQUENCE [LARGE SCALE GENOMIC DNA]</scope>
    <source>
        <strain evidence="3">JCM 6922</strain>
    </source>
</reference>
<dbReference type="Proteomes" id="UP001500460">
    <property type="component" value="Unassembled WGS sequence"/>
</dbReference>
<evidence type="ECO:0000313" key="2">
    <source>
        <dbReference type="EMBL" id="GAA2428866.1"/>
    </source>
</evidence>
<feature type="region of interest" description="Disordered" evidence="1">
    <location>
        <begin position="69"/>
        <end position="88"/>
    </location>
</feature>
<sequence>MFAAAPTGSAPVTVPLPEEPAVDPESAVPTCRRRPAVERPVRRPRRERHVPSGRGRRGRRGPARAVLRVGPLPVPPAKVSEPTGGVAQ</sequence>
<evidence type="ECO:0000313" key="3">
    <source>
        <dbReference type="Proteomes" id="UP001500460"/>
    </source>
</evidence>
<proteinExistence type="predicted"/>
<keyword evidence="3" id="KW-1185">Reference proteome</keyword>
<protein>
    <recommendedName>
        <fullName evidence="4">Secreted protein</fullName>
    </recommendedName>
</protein>
<organism evidence="2 3">
    <name type="scientific">Streptomyces glaucus</name>
    <dbReference type="NCBI Taxonomy" id="284029"/>
    <lineage>
        <taxon>Bacteria</taxon>
        <taxon>Bacillati</taxon>
        <taxon>Actinomycetota</taxon>
        <taxon>Actinomycetes</taxon>
        <taxon>Kitasatosporales</taxon>
        <taxon>Streptomycetaceae</taxon>
        <taxon>Streptomyces</taxon>
    </lineage>
</organism>